<comment type="caution">
    <text evidence="2">The sequence shown here is derived from an EMBL/GenBank/DDBJ whole genome shotgun (WGS) entry which is preliminary data.</text>
</comment>
<proteinExistence type="predicted"/>
<feature type="domain" description="Protein NO VEIN C-terminal" evidence="1">
    <location>
        <begin position="274"/>
        <end position="364"/>
    </location>
</feature>
<reference evidence="2 3" key="1">
    <citation type="submission" date="2022-06" db="EMBL/GenBank/DDBJ databases">
        <title>Runella sp. S5 genome sequencing.</title>
        <authorList>
            <person name="Park S."/>
        </authorList>
    </citation>
    <scope>NUCLEOTIDE SEQUENCE [LARGE SCALE GENOMIC DNA]</scope>
    <source>
        <strain evidence="2 3">S5</strain>
    </source>
</reference>
<protein>
    <submittedName>
        <fullName evidence="2">DUF3883 domain-containing protein</fullName>
    </submittedName>
</protein>
<keyword evidence="3" id="KW-1185">Reference proteome</keyword>
<dbReference type="InterPro" id="IPR024975">
    <property type="entry name" value="NOV_C"/>
</dbReference>
<accession>A0ABT1FIY1</accession>
<gene>
    <name evidence="2" type="ORF">NCI00_04625</name>
</gene>
<dbReference type="Proteomes" id="UP001204772">
    <property type="component" value="Unassembled WGS sequence"/>
</dbReference>
<dbReference type="Pfam" id="PF13020">
    <property type="entry name" value="NOV_C"/>
    <property type="match status" value="1"/>
</dbReference>
<evidence type="ECO:0000259" key="1">
    <source>
        <dbReference type="Pfam" id="PF13020"/>
    </source>
</evidence>
<dbReference type="RefSeq" id="WP_253525493.1">
    <property type="nucleotide sequence ID" value="NZ_JAMZEL010000001.1"/>
</dbReference>
<dbReference type="EMBL" id="JAMZEL010000001">
    <property type="protein sequence ID" value="MCP1381694.1"/>
    <property type="molecule type" value="Genomic_DNA"/>
</dbReference>
<name>A0ABT1FIY1_9BACT</name>
<sequence>MNNQKVREIVKGYKRHFKSIHKEEIYKWRAVKCFQDNWNVSAPDFLAMLDNSFALAKNLLDSGLYYPKRMLHHYSAKEPETVRQLFIDLYKEDEDLIDRIETFQEGIKAINKKYFPDKNDYQDKRAVLVYLCLRYPDRYYLYKYRMFKGFVGLVDYPYQPKTGDIQNILEYLSLCDIVKAEIIKDNELLEVHKTRIKDQEYLDSSYHILTQDIIYAAVQHIDKFDQGGKQEPALKRLVKVDRTVLPKADPVVLKGSFTNYIENDKEKKRIGDLGELLVLQHEQEKLKSLGINKVPEHISKSQGDGLGYDILSYDENGKQMFIEVKTTSNGVNTPFYITRNELEKSKQDSDHFFLYRLYEFDDTDNKAKYYKQKGNLTDLCVNPILYRAIVAE</sequence>
<evidence type="ECO:0000313" key="2">
    <source>
        <dbReference type="EMBL" id="MCP1381694.1"/>
    </source>
</evidence>
<organism evidence="2 3">
    <name type="scientific">Runella salmonicolor</name>
    <dbReference type="NCBI Taxonomy" id="2950278"/>
    <lineage>
        <taxon>Bacteria</taxon>
        <taxon>Pseudomonadati</taxon>
        <taxon>Bacteroidota</taxon>
        <taxon>Cytophagia</taxon>
        <taxon>Cytophagales</taxon>
        <taxon>Spirosomataceae</taxon>
        <taxon>Runella</taxon>
    </lineage>
</organism>
<evidence type="ECO:0000313" key="3">
    <source>
        <dbReference type="Proteomes" id="UP001204772"/>
    </source>
</evidence>